<dbReference type="Gene3D" id="3.40.50.2000">
    <property type="entry name" value="Glycogen Phosphorylase B"/>
    <property type="match status" value="2"/>
</dbReference>
<evidence type="ECO:0000313" key="4">
    <source>
        <dbReference type="Proteomes" id="UP001626537"/>
    </source>
</evidence>
<dbReference type="EC" id="2.4.-.-" evidence="3"/>
<dbReference type="EMBL" id="CP136864">
    <property type="protein sequence ID" value="WOJ95042.1"/>
    <property type="molecule type" value="Genomic_DNA"/>
</dbReference>
<dbReference type="RefSeq" id="WP_407349675.1">
    <property type="nucleotide sequence ID" value="NZ_CP136864.1"/>
</dbReference>
<proteinExistence type="predicted"/>
<accession>A0ABZ0I7L6</accession>
<gene>
    <name evidence="3" type="ORF">R0135_07690</name>
</gene>
<reference evidence="3 4" key="1">
    <citation type="submission" date="2023-10" db="EMBL/GenBank/DDBJ databases">
        <title>Two novel species belonging to the OM43/NOR5 clade.</title>
        <authorList>
            <person name="Park M."/>
        </authorList>
    </citation>
    <scope>NUCLEOTIDE SEQUENCE [LARGE SCALE GENOMIC DNA]</scope>
    <source>
        <strain evidence="3 4">IMCC43200</strain>
    </source>
</reference>
<keyword evidence="4" id="KW-1185">Reference proteome</keyword>
<evidence type="ECO:0000313" key="3">
    <source>
        <dbReference type="EMBL" id="WOJ95042.1"/>
    </source>
</evidence>
<evidence type="ECO:0000259" key="2">
    <source>
        <dbReference type="Pfam" id="PF13439"/>
    </source>
</evidence>
<dbReference type="PANTHER" id="PTHR12526">
    <property type="entry name" value="GLYCOSYLTRANSFERASE"/>
    <property type="match status" value="1"/>
</dbReference>
<keyword evidence="3" id="KW-0328">Glycosyltransferase</keyword>
<protein>
    <submittedName>
        <fullName evidence="3">Glycosyltransferase</fullName>
        <ecNumber evidence="3">2.4.-.-</ecNumber>
    </submittedName>
</protein>
<dbReference type="Pfam" id="PF13439">
    <property type="entry name" value="Glyco_transf_4"/>
    <property type="match status" value="1"/>
</dbReference>
<name>A0ABZ0I7L6_9GAMM</name>
<feature type="domain" description="Glycosyltransferase subfamily 4-like N-terminal" evidence="2">
    <location>
        <begin position="18"/>
        <end position="173"/>
    </location>
</feature>
<dbReference type="InterPro" id="IPR028098">
    <property type="entry name" value="Glyco_trans_4-like_N"/>
</dbReference>
<dbReference type="GO" id="GO:0016757">
    <property type="term" value="F:glycosyltransferase activity"/>
    <property type="evidence" value="ECO:0007669"/>
    <property type="project" value="UniProtKB-KW"/>
</dbReference>
<dbReference type="Pfam" id="PF00534">
    <property type="entry name" value="Glycos_transf_1"/>
    <property type="match status" value="1"/>
</dbReference>
<sequence length="380" mass="42629">MSDSRRLRVMHLTYDMRIGGTEQVIRNIVDGAENRGLDMYIFCIETPLGPWGEDMRATGTTILSKARRPGFDLSLVKAIRRCLKDERIDVLHCHQYTPWVYGALAAAGLATRVVFTEHGRFYPDTRSLKRRLVNPLLMRLTRHATAISAATAQALIDYEYLPAKQINVIYNGIRPLAVDSAATAELRRELGIPPDAVVLGTVARFDPIKNHAMMLHAFRRVQNEHSNAYLLIVGDGEERANMERLITELGITEQVLLPGYIAQPEVWLDAMDLFLLSSLSEGTSMTLLEAMSLSKPCVVTDVGGNPEIVIHKQTGLVTTNNDELAFANAILRLLNEKGLREMFGATGRKRFLNEFTRDAMNDRYETLYRENIAGSCDPDH</sequence>
<feature type="domain" description="Glycosyl transferase family 1" evidence="1">
    <location>
        <begin position="185"/>
        <end position="350"/>
    </location>
</feature>
<dbReference type="InterPro" id="IPR001296">
    <property type="entry name" value="Glyco_trans_1"/>
</dbReference>
<keyword evidence="3" id="KW-0808">Transferase</keyword>
<organism evidence="3 4">
    <name type="scientific">Congregibacter variabilis</name>
    <dbReference type="NCBI Taxonomy" id="3081200"/>
    <lineage>
        <taxon>Bacteria</taxon>
        <taxon>Pseudomonadati</taxon>
        <taxon>Pseudomonadota</taxon>
        <taxon>Gammaproteobacteria</taxon>
        <taxon>Cellvibrionales</taxon>
        <taxon>Halieaceae</taxon>
        <taxon>Congregibacter</taxon>
    </lineage>
</organism>
<evidence type="ECO:0000259" key="1">
    <source>
        <dbReference type="Pfam" id="PF00534"/>
    </source>
</evidence>
<dbReference type="Proteomes" id="UP001626537">
    <property type="component" value="Chromosome"/>
</dbReference>
<dbReference type="SUPFAM" id="SSF53756">
    <property type="entry name" value="UDP-Glycosyltransferase/glycogen phosphorylase"/>
    <property type="match status" value="1"/>
</dbReference>
<dbReference type="PANTHER" id="PTHR12526:SF627">
    <property type="entry name" value="D-RHAMNOSYLTRANSFERASE WBPZ"/>
    <property type="match status" value="1"/>
</dbReference>